<accession>A0ABT3A367</accession>
<dbReference type="Pfam" id="PF07475">
    <property type="entry name" value="Hpr_kinase_C"/>
    <property type="match status" value="1"/>
</dbReference>
<evidence type="ECO:0000259" key="1">
    <source>
        <dbReference type="Pfam" id="PF07475"/>
    </source>
</evidence>
<dbReference type="SUPFAM" id="SSF53795">
    <property type="entry name" value="PEP carboxykinase-like"/>
    <property type="match status" value="1"/>
</dbReference>
<organism evidence="2 3">
    <name type="scientific">Sedimentimonas flavescens</name>
    <dbReference type="NCBI Taxonomy" id="2851012"/>
    <lineage>
        <taxon>Bacteria</taxon>
        <taxon>Pseudomonadati</taxon>
        <taxon>Pseudomonadota</taxon>
        <taxon>Alphaproteobacteria</taxon>
        <taxon>Rhodobacterales</taxon>
        <taxon>Rhodobacter group</taxon>
        <taxon>Sedimentimonas</taxon>
    </lineage>
</organism>
<gene>
    <name evidence="2" type="ORF">OE699_15720</name>
</gene>
<dbReference type="Gene3D" id="3.40.50.300">
    <property type="entry name" value="P-loop containing nucleotide triphosphate hydrolases"/>
    <property type="match status" value="1"/>
</dbReference>
<keyword evidence="3" id="KW-1185">Reference proteome</keyword>
<dbReference type="InterPro" id="IPR011104">
    <property type="entry name" value="Hpr_kin/Pase_C"/>
</dbReference>
<sequence>MEDAGQSILHASCVALDALNGVLILGPSGAGKSTLALQLMAYGAYLVADDRVALRTDGPDVVASAPESISGLIEARGVGILRAQSLRSARIRLVVDLSRDETERLPPKRETNLLDRFLPLVLRVQHGHLDLAVLQWLKGGRHA</sequence>
<name>A0ABT3A367_9RHOB</name>
<dbReference type="EMBL" id="JAOWKW010000017">
    <property type="protein sequence ID" value="MCV2880292.1"/>
    <property type="molecule type" value="Genomic_DNA"/>
</dbReference>
<evidence type="ECO:0000313" key="2">
    <source>
        <dbReference type="EMBL" id="MCV2880292.1"/>
    </source>
</evidence>
<feature type="domain" description="HPr kinase/phosphorylase C-terminal" evidence="1">
    <location>
        <begin position="6"/>
        <end position="101"/>
    </location>
</feature>
<comment type="caution">
    <text evidence="2">The sequence shown here is derived from an EMBL/GenBank/DDBJ whole genome shotgun (WGS) entry which is preliminary data.</text>
</comment>
<dbReference type="Proteomes" id="UP001526166">
    <property type="component" value="Unassembled WGS sequence"/>
</dbReference>
<reference evidence="2 3" key="1">
    <citation type="submission" date="2022-10" db="EMBL/GenBank/DDBJ databases">
        <title>Sinirhodobacter sp. nov., isolated from ocean surface sediments.</title>
        <authorList>
            <person name="He W."/>
            <person name="Wang L."/>
            <person name="Zhang D.-F."/>
        </authorList>
    </citation>
    <scope>NUCLEOTIDE SEQUENCE [LARGE SCALE GENOMIC DNA]</scope>
    <source>
        <strain evidence="2 3">WL0115</strain>
    </source>
</reference>
<dbReference type="CDD" id="cd01918">
    <property type="entry name" value="HprK_C"/>
    <property type="match status" value="1"/>
</dbReference>
<dbReference type="GO" id="GO:0016301">
    <property type="term" value="F:kinase activity"/>
    <property type="evidence" value="ECO:0007669"/>
    <property type="project" value="UniProtKB-KW"/>
</dbReference>
<proteinExistence type="predicted"/>
<evidence type="ECO:0000313" key="3">
    <source>
        <dbReference type="Proteomes" id="UP001526166"/>
    </source>
</evidence>
<keyword evidence="2" id="KW-0808">Transferase</keyword>
<dbReference type="RefSeq" id="WP_263848608.1">
    <property type="nucleotide sequence ID" value="NZ_JAOWKW010000017.1"/>
</dbReference>
<dbReference type="InterPro" id="IPR027417">
    <property type="entry name" value="P-loop_NTPase"/>
</dbReference>
<keyword evidence="2" id="KW-0418">Kinase</keyword>
<protein>
    <submittedName>
        <fullName evidence="2">HPr kinase/phosphatase C-terminal domain-containing protein</fullName>
    </submittedName>
</protein>